<accession>A0ABN9XAT7</accession>
<evidence type="ECO:0000256" key="4">
    <source>
        <dbReference type="SAM" id="MobiDB-lite"/>
    </source>
</evidence>
<organism evidence="7 8">
    <name type="scientific">Prorocentrum cordatum</name>
    <dbReference type="NCBI Taxonomy" id="2364126"/>
    <lineage>
        <taxon>Eukaryota</taxon>
        <taxon>Sar</taxon>
        <taxon>Alveolata</taxon>
        <taxon>Dinophyceae</taxon>
        <taxon>Prorocentrales</taxon>
        <taxon>Prorocentraceae</taxon>
        <taxon>Prorocentrum</taxon>
    </lineage>
</organism>
<dbReference type="EMBL" id="CAUYUJ010020219">
    <property type="protein sequence ID" value="CAK0896648.1"/>
    <property type="molecule type" value="Genomic_DNA"/>
</dbReference>
<dbReference type="PROSITE" id="PS50968">
    <property type="entry name" value="BIOTINYL_LIPOYL"/>
    <property type="match status" value="1"/>
</dbReference>
<dbReference type="SUPFAM" id="SSF82708">
    <property type="entry name" value="R3H domain"/>
    <property type="match status" value="1"/>
</dbReference>
<dbReference type="InterPro" id="IPR002930">
    <property type="entry name" value="GCV_H"/>
</dbReference>
<evidence type="ECO:0000259" key="6">
    <source>
        <dbReference type="PROSITE" id="PS51061"/>
    </source>
</evidence>
<evidence type="ECO:0000259" key="5">
    <source>
        <dbReference type="PROSITE" id="PS50968"/>
    </source>
</evidence>
<dbReference type="InterPro" id="IPR003016">
    <property type="entry name" value="2-oxoA_DH_lipoyl-BS"/>
</dbReference>
<dbReference type="Pfam" id="PF01424">
    <property type="entry name" value="R3H"/>
    <property type="match status" value="1"/>
</dbReference>
<dbReference type="Gene3D" id="3.30.1370.50">
    <property type="entry name" value="R3H-like domain"/>
    <property type="match status" value="1"/>
</dbReference>
<protein>
    <recommendedName>
        <fullName evidence="9">Glycine cleavage system H protein</fullName>
    </recommendedName>
</protein>
<dbReference type="InterPro" id="IPR036867">
    <property type="entry name" value="R3H_dom_sf"/>
</dbReference>
<sequence length="328" mass="35599">MASSRELEPPRSCARSSPPPVAATAPATRRQQPASARPAPGGRRGSMALLRARRCCRPARALRRGPAPAAPSPAAPVPLGRADGGGSTSQPSSHGRFFTKTHEWMQVEEDGIATVGVTQIAQRALGEVVFCRLPREGQRFQQMETLATLEALKTVGEVKCPVHGEVLEVNPRLEREPALVTHMPLSEGWLVRLAFSGRVPRYLQRARAVARSEVEGLLADSAGLQAFLRRRMLFDDGSEQLQHEEELIFDGLRSDERLWLHRAAEGLGLLTSSHGSGAGRKLVVRRPPAAEDDASDEARAASDGAEQDEQHAPARRGRGGRWPAARTR</sequence>
<gene>
    <name evidence="7" type="ORF">PCOR1329_LOCUS75054</name>
</gene>
<dbReference type="CDD" id="cd06848">
    <property type="entry name" value="GCS_H"/>
    <property type="match status" value="1"/>
</dbReference>
<proteinExistence type="inferred from homology"/>
<evidence type="ECO:0000256" key="1">
    <source>
        <dbReference type="ARBA" id="ARBA00009249"/>
    </source>
</evidence>
<feature type="domain" description="Lipoyl-binding" evidence="5">
    <location>
        <begin position="112"/>
        <end position="194"/>
    </location>
</feature>
<dbReference type="Proteomes" id="UP001189429">
    <property type="component" value="Unassembled WGS sequence"/>
</dbReference>
<evidence type="ECO:0000256" key="3">
    <source>
        <dbReference type="ARBA" id="ARBA00022946"/>
    </source>
</evidence>
<dbReference type="InterPro" id="IPR011053">
    <property type="entry name" value="Single_hybrid_motif"/>
</dbReference>
<dbReference type="SUPFAM" id="SSF51230">
    <property type="entry name" value="Single hybrid motif"/>
    <property type="match status" value="1"/>
</dbReference>
<keyword evidence="3" id="KW-0809">Transit peptide</keyword>
<dbReference type="InterPro" id="IPR000089">
    <property type="entry name" value="Biotin_lipoyl"/>
</dbReference>
<keyword evidence="8" id="KW-1185">Reference proteome</keyword>
<dbReference type="InterPro" id="IPR001374">
    <property type="entry name" value="R3H_dom"/>
</dbReference>
<comment type="similarity">
    <text evidence="1">Belongs to the GcvH family.</text>
</comment>
<evidence type="ECO:0000256" key="2">
    <source>
        <dbReference type="ARBA" id="ARBA00022823"/>
    </source>
</evidence>
<dbReference type="PANTHER" id="PTHR11715:SF3">
    <property type="entry name" value="GLYCINE CLEAVAGE SYSTEM H PROTEIN-RELATED"/>
    <property type="match status" value="1"/>
</dbReference>
<evidence type="ECO:0008006" key="9">
    <source>
        <dbReference type="Google" id="ProtNLM"/>
    </source>
</evidence>
<name>A0ABN9XAT7_9DINO</name>
<evidence type="ECO:0000313" key="8">
    <source>
        <dbReference type="Proteomes" id="UP001189429"/>
    </source>
</evidence>
<dbReference type="PROSITE" id="PS51061">
    <property type="entry name" value="R3H"/>
    <property type="match status" value="1"/>
</dbReference>
<dbReference type="PROSITE" id="PS00189">
    <property type="entry name" value="LIPOYL"/>
    <property type="match status" value="1"/>
</dbReference>
<dbReference type="Pfam" id="PF01597">
    <property type="entry name" value="GCV_H"/>
    <property type="match status" value="1"/>
</dbReference>
<dbReference type="PANTHER" id="PTHR11715">
    <property type="entry name" value="GLYCINE CLEAVAGE SYSTEM H PROTEIN"/>
    <property type="match status" value="1"/>
</dbReference>
<feature type="region of interest" description="Disordered" evidence="4">
    <location>
        <begin position="1"/>
        <end position="95"/>
    </location>
</feature>
<feature type="compositionally biased region" description="Low complexity" evidence="4">
    <location>
        <begin position="10"/>
        <end position="34"/>
    </location>
</feature>
<feature type="domain" description="R3H" evidence="6">
    <location>
        <begin position="221"/>
        <end position="288"/>
    </location>
</feature>
<keyword evidence="2" id="KW-0450">Lipoyl</keyword>
<evidence type="ECO:0000313" key="7">
    <source>
        <dbReference type="EMBL" id="CAK0896648.1"/>
    </source>
</evidence>
<comment type="caution">
    <text evidence="7">The sequence shown here is derived from an EMBL/GenBank/DDBJ whole genome shotgun (WGS) entry which is preliminary data.</text>
</comment>
<feature type="compositionally biased region" description="Basic residues" evidence="4">
    <location>
        <begin position="51"/>
        <end position="63"/>
    </location>
</feature>
<dbReference type="CDD" id="cd02325">
    <property type="entry name" value="R3H"/>
    <property type="match status" value="1"/>
</dbReference>
<dbReference type="InterPro" id="IPR033753">
    <property type="entry name" value="GCV_H/Fam206"/>
</dbReference>
<feature type="region of interest" description="Disordered" evidence="4">
    <location>
        <begin position="276"/>
        <end position="328"/>
    </location>
</feature>
<reference evidence="7" key="1">
    <citation type="submission" date="2023-10" db="EMBL/GenBank/DDBJ databases">
        <authorList>
            <person name="Chen Y."/>
            <person name="Shah S."/>
            <person name="Dougan E. K."/>
            <person name="Thang M."/>
            <person name="Chan C."/>
        </authorList>
    </citation>
    <scope>NUCLEOTIDE SEQUENCE [LARGE SCALE GENOMIC DNA]</scope>
</reference>
<dbReference type="Gene3D" id="2.40.50.100">
    <property type="match status" value="1"/>
</dbReference>